<evidence type="ECO:0008006" key="3">
    <source>
        <dbReference type="Google" id="ProtNLM"/>
    </source>
</evidence>
<dbReference type="RefSeq" id="WP_134482714.1">
    <property type="nucleotide sequence ID" value="NZ_LR216287.1"/>
</dbReference>
<keyword evidence="2" id="KW-1185">Reference proteome</keyword>
<organism evidence="1 2">
    <name type="scientific">Candidatus Nitrosocosmicus franklandianus</name>
    <dbReference type="NCBI Taxonomy" id="1798806"/>
    <lineage>
        <taxon>Archaea</taxon>
        <taxon>Nitrososphaerota</taxon>
        <taxon>Nitrososphaeria</taxon>
        <taxon>Nitrososphaerales</taxon>
        <taxon>Nitrososphaeraceae</taxon>
        <taxon>Candidatus Nitrosocosmicus</taxon>
    </lineage>
</organism>
<dbReference type="GeneID" id="39419859"/>
<protein>
    <recommendedName>
        <fullName evidence="3">HTH marR-type domain-containing protein</fullName>
    </recommendedName>
</protein>
<dbReference type="EMBL" id="LR216287">
    <property type="protein sequence ID" value="VFJ12620.1"/>
    <property type="molecule type" value="Genomic_DNA"/>
</dbReference>
<reference evidence="1 2" key="1">
    <citation type="submission" date="2019-02" db="EMBL/GenBank/DDBJ databases">
        <authorList>
            <person name="Lehtovirta-Morley E L."/>
        </authorList>
    </citation>
    <scope>NUCLEOTIDE SEQUENCE [LARGE SCALE GENOMIC DNA]</scope>
    <source>
        <strain evidence="1">NFRAN1</strain>
    </source>
</reference>
<sequence length="129" mass="15008">MEQQQKEGELKGPIEVFERLFTENATARILDYFISQRFQSYSADQVAKDSELSKEIVSEAIDRLEKREIVRQDKRLENINNNVNETAYTLYVESMTANVLIRAAFEIANAERISSEKQNREENGQQNIM</sequence>
<evidence type="ECO:0000313" key="1">
    <source>
        <dbReference type="EMBL" id="VFJ12620.1"/>
    </source>
</evidence>
<dbReference type="Proteomes" id="UP000294299">
    <property type="component" value="Chromosome NFRAN"/>
</dbReference>
<evidence type="ECO:0000313" key="2">
    <source>
        <dbReference type="Proteomes" id="UP000294299"/>
    </source>
</evidence>
<name>A0A484I798_9ARCH</name>
<dbReference type="AlphaFoldDB" id="A0A484I798"/>
<accession>A0A484I798</accession>
<gene>
    <name evidence="1" type="ORF">NFRAN_0299</name>
</gene>
<proteinExistence type="predicted"/>
<dbReference type="KEGG" id="nfn:NFRAN_0299"/>